<dbReference type="OrthoDB" id="9957054at2"/>
<dbReference type="RefSeq" id="WP_146204883.1">
    <property type="nucleotide sequence ID" value="NZ_QGDJ01000009.1"/>
</dbReference>
<dbReference type="Proteomes" id="UP000245839">
    <property type="component" value="Unassembled WGS sequence"/>
</dbReference>
<reference evidence="1 3" key="2">
    <citation type="submission" date="2018-03" db="EMBL/GenBank/DDBJ databases">
        <title>Genomic Encyclopedia of Archaeal and Bacterial Type Strains, Phase II (KMG-II): from individual species to whole genera.</title>
        <authorList>
            <person name="Goeker M."/>
        </authorList>
    </citation>
    <scope>NUCLEOTIDE SEQUENCE [LARGE SCALE GENOMIC DNA]</scope>
    <source>
        <strain evidence="1 3">DSM 25227</strain>
    </source>
</reference>
<dbReference type="Proteomes" id="UP000251571">
    <property type="component" value="Unassembled WGS sequence"/>
</dbReference>
<keyword evidence="3" id="KW-1185">Reference proteome</keyword>
<evidence type="ECO:0000313" key="2">
    <source>
        <dbReference type="EMBL" id="SSA49256.1"/>
    </source>
</evidence>
<sequence length="125" mass="14074">MGLARQLGRVWRRAWRRPPLAPPDAVLILRRPGTRWGYLGRAWTVELDGVRVAKLRAGTVLRLELRSGRHRLNVWFGDEGSLPMALTLAPGETARVEAMTMARAVRLGLVDGRFAPDPLLLRRMS</sequence>
<evidence type="ECO:0000313" key="4">
    <source>
        <dbReference type="Proteomes" id="UP000251571"/>
    </source>
</evidence>
<dbReference type="EMBL" id="QGDJ01000009">
    <property type="protein sequence ID" value="PWJ16215.1"/>
    <property type="molecule type" value="Genomic_DNA"/>
</dbReference>
<proteinExistence type="predicted"/>
<protein>
    <submittedName>
        <fullName evidence="2">Uncharacterized protein</fullName>
    </submittedName>
</protein>
<gene>
    <name evidence="1" type="ORF">BCF38_109100</name>
    <name evidence="2" type="ORF">SAMN05421539_109100</name>
</gene>
<evidence type="ECO:0000313" key="1">
    <source>
        <dbReference type="EMBL" id="PWJ16215.1"/>
    </source>
</evidence>
<evidence type="ECO:0000313" key="3">
    <source>
        <dbReference type="Proteomes" id="UP000245839"/>
    </source>
</evidence>
<organism evidence="2 4">
    <name type="scientific">Jannaschia seohaensis</name>
    <dbReference type="NCBI Taxonomy" id="475081"/>
    <lineage>
        <taxon>Bacteria</taxon>
        <taxon>Pseudomonadati</taxon>
        <taxon>Pseudomonadota</taxon>
        <taxon>Alphaproteobacteria</taxon>
        <taxon>Rhodobacterales</taxon>
        <taxon>Roseobacteraceae</taxon>
        <taxon>Jannaschia</taxon>
    </lineage>
</organism>
<dbReference type="EMBL" id="UETC01000009">
    <property type="protein sequence ID" value="SSA49256.1"/>
    <property type="molecule type" value="Genomic_DNA"/>
</dbReference>
<reference evidence="2 4" key="1">
    <citation type="submission" date="2016-10" db="EMBL/GenBank/DDBJ databases">
        <authorList>
            <person name="Cai Z."/>
        </authorList>
    </citation>
    <scope>NUCLEOTIDE SEQUENCE [LARGE SCALE GENOMIC DNA]</scope>
    <source>
        <strain evidence="2 4">DSM 25227</strain>
    </source>
</reference>
<dbReference type="AlphaFoldDB" id="A0A2Y9AYP4"/>
<name>A0A2Y9AYP4_9RHOB</name>
<accession>A0A2Y9AYP4</accession>